<dbReference type="Proteomes" id="UP001201262">
    <property type="component" value="Unassembled WGS sequence"/>
</dbReference>
<keyword evidence="2" id="KW-1185">Reference proteome</keyword>
<reference evidence="1" key="1">
    <citation type="submission" date="2021-12" db="EMBL/GenBank/DDBJ databases">
        <title>Convergent genome expansion in fungi linked to evolution of root-endophyte symbiosis.</title>
        <authorList>
            <consortium name="DOE Joint Genome Institute"/>
            <person name="Ke Y.-H."/>
            <person name="Bonito G."/>
            <person name="Liao H.-L."/>
            <person name="Looney B."/>
            <person name="Rojas-Flechas A."/>
            <person name="Nash J."/>
            <person name="Hameed K."/>
            <person name="Schadt C."/>
            <person name="Martin F."/>
            <person name="Crous P.W."/>
            <person name="Miettinen O."/>
            <person name="Magnuson J.K."/>
            <person name="Labbe J."/>
            <person name="Jacobson D."/>
            <person name="Doktycz M.J."/>
            <person name="Veneault-Fourrey C."/>
            <person name="Kuo A."/>
            <person name="Mondo S."/>
            <person name="Calhoun S."/>
            <person name="Riley R."/>
            <person name="Ohm R."/>
            <person name="LaButti K."/>
            <person name="Andreopoulos B."/>
            <person name="Pangilinan J."/>
            <person name="Nolan M."/>
            <person name="Tritt A."/>
            <person name="Clum A."/>
            <person name="Lipzen A."/>
            <person name="Daum C."/>
            <person name="Barry K."/>
            <person name="Grigoriev I.V."/>
            <person name="Vilgalys R."/>
        </authorList>
    </citation>
    <scope>NUCLEOTIDE SEQUENCE</scope>
    <source>
        <strain evidence="1">PMI_201</strain>
    </source>
</reference>
<comment type="caution">
    <text evidence="1">The sequence shown here is derived from an EMBL/GenBank/DDBJ whole genome shotgun (WGS) entry which is preliminary data.</text>
</comment>
<evidence type="ECO:0000313" key="2">
    <source>
        <dbReference type="Proteomes" id="UP001201262"/>
    </source>
</evidence>
<accession>A0AAD4PVN4</accession>
<name>A0AAD4PVN4_9EURO</name>
<gene>
    <name evidence="1" type="ORF">BGW36DRAFT_389553</name>
</gene>
<proteinExistence type="predicted"/>
<evidence type="ECO:0000313" key="1">
    <source>
        <dbReference type="EMBL" id="KAH8690893.1"/>
    </source>
</evidence>
<protein>
    <submittedName>
        <fullName evidence="1">Uncharacterized protein</fullName>
    </submittedName>
</protein>
<dbReference type="GeneID" id="70247652"/>
<dbReference type="AlphaFoldDB" id="A0AAD4PVN4"/>
<dbReference type="RefSeq" id="XP_046067089.1">
    <property type="nucleotide sequence ID" value="XM_046217365.1"/>
</dbReference>
<sequence length="117" mass="12871">MCISHQPHFRSVPIQHITYVCIHQCEARGWTAGIISKIHSYVHIHPRHACIASLSVFDQLIILAVIMIDWIGTTGSRNKRACPGVMSTHRSCRQGSAVQCMVMSGKSRTSTGSAVNT</sequence>
<organism evidence="1 2">
    <name type="scientific">Talaromyces proteolyticus</name>
    <dbReference type="NCBI Taxonomy" id="1131652"/>
    <lineage>
        <taxon>Eukaryota</taxon>
        <taxon>Fungi</taxon>
        <taxon>Dikarya</taxon>
        <taxon>Ascomycota</taxon>
        <taxon>Pezizomycotina</taxon>
        <taxon>Eurotiomycetes</taxon>
        <taxon>Eurotiomycetidae</taxon>
        <taxon>Eurotiales</taxon>
        <taxon>Trichocomaceae</taxon>
        <taxon>Talaromyces</taxon>
        <taxon>Talaromyces sect. Bacilispori</taxon>
    </lineage>
</organism>
<dbReference type="EMBL" id="JAJTJA010000013">
    <property type="protein sequence ID" value="KAH8690893.1"/>
    <property type="molecule type" value="Genomic_DNA"/>
</dbReference>